<name>A0ACB9SXZ1_HOLOL</name>
<gene>
    <name evidence="1" type="ORF">MML48_6g00006354</name>
</gene>
<dbReference type="Proteomes" id="UP001056778">
    <property type="component" value="Chromosome 6"/>
</dbReference>
<sequence length="235" mass="26566">MSNKILNTLSRTLPDDRPITALQVTRVLRSFFFDINIVHEYFSEINGVVICYKMGNAQDTEAAPPNPNGYVSPSVRPPDRPPKPNQHMYPVLNEGDHDYEILNPPGYVPARPAPQPPTPTQHSTHTLNTNFNGLEGVPFVINSRYAGTQSSDRGIKYGCLNSLESLMCVFAECSDSNQAVASSLFILQFYHFVCNLKSTINFLFLFQMQIPIIKAKTMQQLLRDYDYPFTVERQT</sequence>
<reference evidence="1" key="1">
    <citation type="submission" date="2022-04" db="EMBL/GenBank/DDBJ databases">
        <title>Chromosome-scale genome assembly of Holotrichia oblita Faldermann.</title>
        <authorList>
            <person name="Rongchong L."/>
        </authorList>
    </citation>
    <scope>NUCLEOTIDE SEQUENCE</scope>
    <source>
        <strain evidence="1">81SQS9</strain>
    </source>
</reference>
<comment type="caution">
    <text evidence="1">The sequence shown here is derived from an EMBL/GenBank/DDBJ whole genome shotgun (WGS) entry which is preliminary data.</text>
</comment>
<dbReference type="EMBL" id="CM043020">
    <property type="protein sequence ID" value="KAI4459451.1"/>
    <property type="molecule type" value="Genomic_DNA"/>
</dbReference>
<protein>
    <submittedName>
        <fullName evidence="1">Multivesicular body subunit 12</fullName>
    </submittedName>
</protein>
<evidence type="ECO:0000313" key="1">
    <source>
        <dbReference type="EMBL" id="KAI4459451.1"/>
    </source>
</evidence>
<organism evidence="1 2">
    <name type="scientific">Holotrichia oblita</name>
    <name type="common">Chafer beetle</name>
    <dbReference type="NCBI Taxonomy" id="644536"/>
    <lineage>
        <taxon>Eukaryota</taxon>
        <taxon>Metazoa</taxon>
        <taxon>Ecdysozoa</taxon>
        <taxon>Arthropoda</taxon>
        <taxon>Hexapoda</taxon>
        <taxon>Insecta</taxon>
        <taxon>Pterygota</taxon>
        <taxon>Neoptera</taxon>
        <taxon>Endopterygota</taxon>
        <taxon>Coleoptera</taxon>
        <taxon>Polyphaga</taxon>
        <taxon>Scarabaeiformia</taxon>
        <taxon>Scarabaeidae</taxon>
        <taxon>Melolonthinae</taxon>
        <taxon>Holotrichia</taxon>
    </lineage>
</organism>
<proteinExistence type="predicted"/>
<keyword evidence="2" id="KW-1185">Reference proteome</keyword>
<evidence type="ECO:0000313" key="2">
    <source>
        <dbReference type="Proteomes" id="UP001056778"/>
    </source>
</evidence>
<accession>A0ACB9SXZ1</accession>